<dbReference type="PANTHER" id="PTHR37423">
    <property type="entry name" value="SOLUBLE LYTIC MUREIN TRANSGLYCOSYLASE-RELATED"/>
    <property type="match status" value="1"/>
</dbReference>
<dbReference type="EMBL" id="LR797001">
    <property type="protein sequence ID" value="CAB4180407.1"/>
    <property type="molecule type" value="Genomic_DNA"/>
</dbReference>
<feature type="compositionally biased region" description="Polar residues" evidence="1">
    <location>
        <begin position="639"/>
        <end position="653"/>
    </location>
</feature>
<dbReference type="Pfam" id="PF01464">
    <property type="entry name" value="SLT"/>
    <property type="match status" value="1"/>
</dbReference>
<evidence type="ECO:0000259" key="2">
    <source>
        <dbReference type="Pfam" id="PF01464"/>
    </source>
</evidence>
<feature type="compositionally biased region" description="Polar residues" evidence="1">
    <location>
        <begin position="35"/>
        <end position="48"/>
    </location>
</feature>
<feature type="region of interest" description="Disordered" evidence="1">
    <location>
        <begin position="573"/>
        <end position="659"/>
    </location>
</feature>
<dbReference type="Gene3D" id="1.10.530.10">
    <property type="match status" value="1"/>
</dbReference>
<dbReference type="SUPFAM" id="SSF53955">
    <property type="entry name" value="Lysozyme-like"/>
    <property type="match status" value="1"/>
</dbReference>
<sequence length="2466" mass="269212">MANENAGTSQGIDSFLSMGQYAPEQDINALLTPKPQEQQPVPSAQGRSSPYDELFQKAEAKYGLPAGVLSSIGFTESSFNPNAVNKTSGAAGLMGFMPRTAKEYGINPNIPDEAVDAAGKKVAGLRKYYNGDMAKALAGYNAGERRVNNAVRTAGDDWISKLRPETQDYITKILGGQTQAPQVETYDIPLLSGKTLKVPTSISREDALAEAKANGIDAIGLRELPLANGSKLRIPDNITDEDALAEAKGLHPDLDFTTQAEAELAKKHELIPAFKSGVLQSTGQILQGVGEWSEDINPLKPASDWAKQKGAEYATKAEGMYVPTSDAEAAKHGMYGSVHQSVLEPLAQGAGSLAPLAAAYAVPGVGPVLGTAAIGLQETGAMANEAEQEGRTFSKAEALPYIAGSTVLNMIGIKDLGPLRNAFSEEFSVGAQQAIKSALEKGGVEEASKVVGSKLGNIAKNVGVTSGAFASGDIGTRVLERIYAGKSIDSDEAFTEYGDILKSDLPLGVVAGGVHGHIAHAGKQGALEQTQVEAATPAVAPQPIQPEVNEQGYTQDIQTKLNEAKLAEEARAAQAAKDAQTTVTTDQGATTTDQGATTATTAQETQGVQEEQGATTEEVIAEPTLRKPEEVKLTDIPYHTSQWTPDDINNPQGPGSAKRSEGVAKIVDIAGRKTVTADVNGVKVPFYLSTGAGGKKDVPSGKWYPMFGIGEDGWFNKKSGKNVTSYYGSPELKKVAELLDATYGDIRLDKTVPQTSATGSHIAAINEGLAPTSNGHANTRIELDANIKNTLARIAGKAPEVTEAPHWADALGLTPSSAKYKQLKQLDINDTDHHSAIKNILDSAARLNMKIDPTAVEGLYKQLDAISPEETSKKKLDFGEALGYGWKPQVDREGRINAKLKGVENEPLRNAVHSSDMGQTIDALSQSKNPIIRHLAEASKNLTDLTIKSGVMPGKKKNAGGAYEPAAHLITMNPKYAGNEAIVGHELLHANVYHAIENPTQKQKPAVAGLTKLHATVKNHPTLAKEYGLKDVHEFVSEGLTNPEFQYKLKKIKYENTTMWGKFTQSIADMLGLKRDNAFVELLTHTENLLPSEPVRRGKDTKGGKPLYNEQERTDADKISKATTPNVSRSTQPEVRQEGKGAPISSERIREGRPETGQVEKVTHGININDKEQAFTDQILAGEKTIETRDSNSLKPYIGKRMGLIKTGKGKAMHVGYATVGEPKVYDSEAKFRADEDKHLVSKGTFHDISDKKYGRPLKYGYPLTDIEAITPVPVTSEGHVARVLPETKEKVGKVSDKYSNITEGQKTRLDMTPNETAKRIDALTEAARKIALGEMTNPEYQELVKKYKPVTAYNYVPKPETNEDMWNALYVNKRDKLNQPIKEGEVVDTRLDIPAYSKGTESAWVPTIHKKNVVISHRSTVILNNVTMHLNEKAALAIATRKPRTNKITGEITPTDKSSIATVKGEWENHTPEQAYAEATKIMDDYNKGIGNWRQAGMDPERHSHFYDRETEQPIVGGDRLIQIGPLVLIKNPIRGDKAKEDYLYSEVAPDEPGLGRLRSADILVDRSPKGEELKKQRDKDIEKAQMAVNDQSTLGRTLNKIRSRFIAHDSALDYATREDKTFQANGEFHERILRNQAKERRNFISSAIEHGIVTRSSTGMLTINRSEALNLVNILDRAHDLPKGFKAEDVERILTVLANEGHQIRYQDIERRAVQRRADAAKLVTFAKTFPKGSLERKSSLATAQEIRKLANSDQRRVDAIKEKGGIGQHITSEMVADAHSVMNSVPEIKAIVDDVHKVMQSLVDLLESTGNIDASVAREWRNPKYQYAPLYMSTDELESIGESNIHISSAVKGIGKVKAKGVSEHRINMFENLQKHYAFAVDAAMENNYKSASLNWLAAHGSARELASNKGSQFQQVVSILRNGKSVMFAIDDPVLFDAFKDIARLELPAFITAPSMVVRKGALVNPMFWYRQLIRDPFMANFTAQTGLVTPFGAARSFLSILTNHNAEYKELVNKGVLQSQSNLADQKLDFIKGKKQRSNIQKGWSFAQHVHEAADAATRVEVYKAALKEAKKIGGLTKEQQSDFAVSRARDFMSFANQGSDASVRMINQSVPFFNSFLNGMDVLLRNATGMNMSKADATKARKIFWTRAMYMTAASMAYSYTLSSNSQDYRDAKPDDWMNNWLMPGLGDKRMGKAASPFEIGIAFKLIPEAMVRQLMGLDTGTRSNELLFNAVLNGLTPPLPIPAFAKPILEAVTGKSMFGKNPAEWFDIESPGAKNLVRAERGRGKSYIADAFSDLTGMSPAISQTLLKGYGTEVYNVADMIANGLSRGIGEGLGKDWTETVPYAKAFVTNPNALSDQNEVYSQAEKYKQLSSTLTHLLRVGDPRAALYATDENMPALYGSKAEAKILGAMTKLNQAMAYTENDTSMPIEEKRKQMEELLAMKRNILDMGMGVIKKVEED</sequence>
<dbReference type="InterPro" id="IPR008258">
    <property type="entry name" value="Transglycosylase_SLT_dom_1"/>
</dbReference>
<evidence type="ECO:0000256" key="1">
    <source>
        <dbReference type="SAM" id="MobiDB-lite"/>
    </source>
</evidence>
<protein>
    <submittedName>
        <fullName evidence="4">LT_GEWL domain containing protein</fullName>
    </submittedName>
</protein>
<feature type="region of interest" description="Disordered" evidence="1">
    <location>
        <begin position="26"/>
        <end position="50"/>
    </location>
</feature>
<feature type="domain" description="Large polyvalent protein associated" evidence="3">
    <location>
        <begin position="2185"/>
        <end position="2336"/>
    </location>
</feature>
<dbReference type="Pfam" id="PF18857">
    <property type="entry name" value="LPD38"/>
    <property type="match status" value="1"/>
</dbReference>
<accession>A0A6J5QDC6</accession>
<dbReference type="PANTHER" id="PTHR37423:SF2">
    <property type="entry name" value="MEMBRANE-BOUND LYTIC MUREIN TRANSGLYCOSYLASE C"/>
    <property type="match status" value="1"/>
</dbReference>
<dbReference type="CDD" id="cd00254">
    <property type="entry name" value="LT-like"/>
    <property type="match status" value="1"/>
</dbReference>
<reference evidence="4" key="1">
    <citation type="submission" date="2020-05" db="EMBL/GenBank/DDBJ databases">
        <authorList>
            <person name="Chiriac C."/>
            <person name="Salcher M."/>
            <person name="Ghai R."/>
            <person name="Kavagutti S V."/>
        </authorList>
    </citation>
    <scope>NUCLEOTIDE SEQUENCE</scope>
</reference>
<dbReference type="InterPro" id="IPR023346">
    <property type="entry name" value="Lysozyme-like_dom_sf"/>
</dbReference>
<evidence type="ECO:0000313" key="4">
    <source>
        <dbReference type="EMBL" id="CAB4180407.1"/>
    </source>
</evidence>
<proteinExistence type="predicted"/>
<feature type="compositionally biased region" description="Basic and acidic residues" evidence="1">
    <location>
        <begin position="1110"/>
        <end position="1120"/>
    </location>
</feature>
<dbReference type="InterPro" id="IPR040561">
    <property type="entry name" value="LPD38"/>
</dbReference>
<organism evidence="4">
    <name type="scientific">uncultured Caudovirales phage</name>
    <dbReference type="NCBI Taxonomy" id="2100421"/>
    <lineage>
        <taxon>Viruses</taxon>
        <taxon>Duplodnaviria</taxon>
        <taxon>Heunggongvirae</taxon>
        <taxon>Uroviricota</taxon>
        <taxon>Caudoviricetes</taxon>
        <taxon>Peduoviridae</taxon>
        <taxon>Maltschvirus</taxon>
        <taxon>Maltschvirus maltsch</taxon>
    </lineage>
</organism>
<feature type="compositionally biased region" description="Basic and acidic residues" evidence="1">
    <location>
        <begin position="624"/>
        <end position="633"/>
    </location>
</feature>
<evidence type="ECO:0000259" key="3">
    <source>
        <dbReference type="Pfam" id="PF18857"/>
    </source>
</evidence>
<feature type="compositionally biased region" description="Low complexity" evidence="1">
    <location>
        <begin position="573"/>
        <end position="618"/>
    </location>
</feature>
<feature type="region of interest" description="Disordered" evidence="1">
    <location>
        <begin position="1091"/>
        <end position="1146"/>
    </location>
</feature>
<feature type="compositionally biased region" description="Polar residues" evidence="1">
    <location>
        <begin position="1121"/>
        <end position="1134"/>
    </location>
</feature>
<name>A0A6J5QDC6_9CAUD</name>
<feature type="domain" description="Transglycosylase SLT" evidence="2">
    <location>
        <begin position="54"/>
        <end position="156"/>
    </location>
</feature>
<gene>
    <name evidence="4" type="ORF">UFOVP1043_30</name>
</gene>
<feature type="compositionally biased region" description="Basic and acidic residues" evidence="1">
    <location>
        <begin position="1094"/>
        <end position="1103"/>
    </location>
</feature>